<dbReference type="PROSITE" id="PS50893">
    <property type="entry name" value="ABC_TRANSPORTER_2"/>
    <property type="match status" value="1"/>
</dbReference>
<feature type="compositionally biased region" description="Low complexity" evidence="7">
    <location>
        <begin position="309"/>
        <end position="327"/>
    </location>
</feature>
<comment type="subcellular location">
    <subcellularLocation>
        <location evidence="1">Cell membrane</location>
        <topology evidence="1">Peripheral membrane protein</topology>
    </subcellularLocation>
</comment>
<dbReference type="PROSITE" id="PS00211">
    <property type="entry name" value="ABC_TRANSPORTER_1"/>
    <property type="match status" value="1"/>
</dbReference>
<accession>A0ABW3ADP4</accession>
<dbReference type="InterPro" id="IPR050763">
    <property type="entry name" value="ABC_transporter_ATP-binding"/>
</dbReference>
<dbReference type="PANTHER" id="PTHR42711">
    <property type="entry name" value="ABC TRANSPORTER ATP-BINDING PROTEIN"/>
    <property type="match status" value="1"/>
</dbReference>
<proteinExistence type="inferred from homology"/>
<organism evidence="9 10">
    <name type="scientific">Microbacterium insulae</name>
    <dbReference type="NCBI Taxonomy" id="483014"/>
    <lineage>
        <taxon>Bacteria</taxon>
        <taxon>Bacillati</taxon>
        <taxon>Actinomycetota</taxon>
        <taxon>Actinomycetes</taxon>
        <taxon>Micrococcales</taxon>
        <taxon>Microbacteriaceae</taxon>
        <taxon>Microbacterium</taxon>
    </lineage>
</organism>
<evidence type="ECO:0000256" key="3">
    <source>
        <dbReference type="ARBA" id="ARBA00022448"/>
    </source>
</evidence>
<dbReference type="GO" id="GO:0005524">
    <property type="term" value="F:ATP binding"/>
    <property type="evidence" value="ECO:0007669"/>
    <property type="project" value="UniProtKB-KW"/>
</dbReference>
<evidence type="ECO:0000256" key="7">
    <source>
        <dbReference type="SAM" id="MobiDB-lite"/>
    </source>
</evidence>
<dbReference type="Gene3D" id="3.40.50.300">
    <property type="entry name" value="P-loop containing nucleotide triphosphate hydrolases"/>
    <property type="match status" value="1"/>
</dbReference>
<dbReference type="EMBL" id="JBHTII010000001">
    <property type="protein sequence ID" value="MFD0788803.1"/>
    <property type="molecule type" value="Genomic_DNA"/>
</dbReference>
<evidence type="ECO:0000313" key="9">
    <source>
        <dbReference type="EMBL" id="MFD0788803.1"/>
    </source>
</evidence>
<name>A0ABW3ADP4_9MICO</name>
<keyword evidence="5 9" id="KW-0067">ATP-binding</keyword>
<dbReference type="PANTHER" id="PTHR42711:SF5">
    <property type="entry name" value="ABC TRANSPORTER ATP-BINDING PROTEIN NATA"/>
    <property type="match status" value="1"/>
</dbReference>
<reference evidence="10" key="1">
    <citation type="journal article" date="2019" name="Int. J. Syst. Evol. Microbiol.">
        <title>The Global Catalogue of Microorganisms (GCM) 10K type strain sequencing project: providing services to taxonomists for standard genome sequencing and annotation.</title>
        <authorList>
            <consortium name="The Broad Institute Genomics Platform"/>
            <consortium name="The Broad Institute Genome Sequencing Center for Infectious Disease"/>
            <person name="Wu L."/>
            <person name="Ma J."/>
        </authorList>
    </citation>
    <scope>NUCLEOTIDE SEQUENCE [LARGE SCALE GENOMIC DNA]</scope>
    <source>
        <strain evidence="10">CCUG 54523</strain>
    </source>
</reference>
<dbReference type="InterPro" id="IPR003439">
    <property type="entry name" value="ABC_transporter-like_ATP-bd"/>
</dbReference>
<evidence type="ECO:0000259" key="8">
    <source>
        <dbReference type="PROSITE" id="PS50893"/>
    </source>
</evidence>
<feature type="domain" description="ABC transporter" evidence="8">
    <location>
        <begin position="3"/>
        <end position="233"/>
    </location>
</feature>
<keyword evidence="6" id="KW-0046">Antibiotic resistance</keyword>
<keyword evidence="3" id="KW-0813">Transport</keyword>
<sequence length="327" mass="35050">MAIRVEGLTKRFRTTTAVDNLTFSVPDSSVFAFLGANGAGKSTTINCLTTVLPFDEGAVQVAGHDVVAHGERVRERIGVVFQDSVLDPMLTVRENLRLRATLAKVPHTRADERIAALASLIELEAFLDRRYGALSGGQRRRVDIARALLHEPAILFLDEPTAGLDPRSRAILWRTVHGLRYETGLTVFLTTHYMEETEEADRVCIIDRGSIVADGTPAALRAEHSHSILTVTTRDPGALIGLASAHGGDASVDGELVEIAVPDAATARALLTAHGEDVRDFEFRHGRMDDVFLALTGRAAADADETTTDDGAAPDAGTKAGPAGRRS</sequence>
<dbReference type="Proteomes" id="UP001597055">
    <property type="component" value="Unassembled WGS sequence"/>
</dbReference>
<keyword evidence="4" id="KW-0547">Nucleotide-binding</keyword>
<evidence type="ECO:0000256" key="2">
    <source>
        <dbReference type="ARBA" id="ARBA00005417"/>
    </source>
</evidence>
<evidence type="ECO:0000256" key="1">
    <source>
        <dbReference type="ARBA" id="ARBA00004202"/>
    </source>
</evidence>
<evidence type="ECO:0000256" key="4">
    <source>
        <dbReference type="ARBA" id="ARBA00022741"/>
    </source>
</evidence>
<dbReference type="Pfam" id="PF00005">
    <property type="entry name" value="ABC_tran"/>
    <property type="match status" value="1"/>
</dbReference>
<dbReference type="InterPro" id="IPR017871">
    <property type="entry name" value="ABC_transporter-like_CS"/>
</dbReference>
<protein>
    <submittedName>
        <fullName evidence="9">ABC transporter ATP-binding protein</fullName>
    </submittedName>
</protein>
<gene>
    <name evidence="9" type="ORF">ACFQ0P_00220</name>
</gene>
<dbReference type="SUPFAM" id="SSF52540">
    <property type="entry name" value="P-loop containing nucleoside triphosphate hydrolases"/>
    <property type="match status" value="1"/>
</dbReference>
<comment type="caution">
    <text evidence="9">The sequence shown here is derived from an EMBL/GenBank/DDBJ whole genome shotgun (WGS) entry which is preliminary data.</text>
</comment>
<evidence type="ECO:0000256" key="6">
    <source>
        <dbReference type="ARBA" id="ARBA00023251"/>
    </source>
</evidence>
<dbReference type="InterPro" id="IPR027417">
    <property type="entry name" value="P-loop_NTPase"/>
</dbReference>
<evidence type="ECO:0000313" key="10">
    <source>
        <dbReference type="Proteomes" id="UP001597055"/>
    </source>
</evidence>
<feature type="region of interest" description="Disordered" evidence="7">
    <location>
        <begin position="302"/>
        <end position="327"/>
    </location>
</feature>
<keyword evidence="10" id="KW-1185">Reference proteome</keyword>
<dbReference type="SMART" id="SM00382">
    <property type="entry name" value="AAA"/>
    <property type="match status" value="1"/>
</dbReference>
<comment type="similarity">
    <text evidence="2">Belongs to the ABC transporter superfamily.</text>
</comment>
<evidence type="ECO:0000256" key="5">
    <source>
        <dbReference type="ARBA" id="ARBA00022840"/>
    </source>
</evidence>
<dbReference type="InterPro" id="IPR003593">
    <property type="entry name" value="AAA+_ATPase"/>
</dbReference>
<dbReference type="RefSeq" id="WP_204979740.1">
    <property type="nucleotide sequence ID" value="NZ_JBHTII010000001.1"/>
</dbReference>